<dbReference type="AlphaFoldDB" id="A0A562V2B0"/>
<name>A0A562V2B0_9ACTN</name>
<reference evidence="1 2" key="1">
    <citation type="journal article" date="2013" name="Stand. Genomic Sci.">
        <title>Genomic Encyclopedia of Type Strains, Phase I: The one thousand microbial genomes (KMG-I) project.</title>
        <authorList>
            <person name="Kyrpides N.C."/>
            <person name="Woyke T."/>
            <person name="Eisen J.A."/>
            <person name="Garrity G."/>
            <person name="Lilburn T.G."/>
            <person name="Beck B.J."/>
            <person name="Whitman W.B."/>
            <person name="Hugenholtz P."/>
            <person name="Klenk H.P."/>
        </authorList>
    </citation>
    <scope>NUCLEOTIDE SEQUENCE [LARGE SCALE GENOMIC DNA]</scope>
    <source>
        <strain evidence="1 2">DSM 45044</strain>
    </source>
</reference>
<sequence length="311" mass="34584">MPTTTPLLAGIEEAVPELAAHRRTATRLHPRPGSPAATASSVAGPLLWPADEPWPVCADPHREYVQAARFHDHLRPRRFGDRSPAPVKPLSFTPWQDVRITALIAAGPIPMVPVAQLYRRDVPDLPGPDWADLCQVLWCPMDHDDWWLPAAHVRWRDSASVTETLTEVPVPRYVGHHDYVPQPCAVHPERVTEYEYDALLPEELAMRVAEWEERNGIHYGGGRSIAAGWKVGGYASWTYMGPEPMVCDCGRDLAPLLSAAETEWDDGPWWKPDDADTADPAPTGIAVPCGEGLWIWYCPADVSHPVRVTMQ</sequence>
<protein>
    <recommendedName>
        <fullName evidence="3">DUF1963 domain-containing protein</fullName>
    </recommendedName>
</protein>
<keyword evidence="2" id="KW-1185">Reference proteome</keyword>
<dbReference type="OrthoDB" id="4332009at2"/>
<accession>A0A562V2B0</accession>
<comment type="caution">
    <text evidence="1">The sequence shown here is derived from an EMBL/GenBank/DDBJ whole genome shotgun (WGS) entry which is preliminary data.</text>
</comment>
<dbReference type="EMBL" id="VLLL01000006">
    <property type="protein sequence ID" value="TWJ11947.1"/>
    <property type="molecule type" value="Genomic_DNA"/>
</dbReference>
<evidence type="ECO:0000313" key="2">
    <source>
        <dbReference type="Proteomes" id="UP000321617"/>
    </source>
</evidence>
<evidence type="ECO:0008006" key="3">
    <source>
        <dbReference type="Google" id="ProtNLM"/>
    </source>
</evidence>
<dbReference type="Proteomes" id="UP000321617">
    <property type="component" value="Unassembled WGS sequence"/>
</dbReference>
<dbReference type="RefSeq" id="WP_147138672.1">
    <property type="nucleotide sequence ID" value="NZ_BAABIJ010000002.1"/>
</dbReference>
<organism evidence="1 2">
    <name type="scientific">Stackebrandtia albiflava</name>
    <dbReference type="NCBI Taxonomy" id="406432"/>
    <lineage>
        <taxon>Bacteria</taxon>
        <taxon>Bacillati</taxon>
        <taxon>Actinomycetota</taxon>
        <taxon>Actinomycetes</taxon>
        <taxon>Glycomycetales</taxon>
        <taxon>Glycomycetaceae</taxon>
        <taxon>Stackebrandtia</taxon>
    </lineage>
</organism>
<evidence type="ECO:0000313" key="1">
    <source>
        <dbReference type="EMBL" id="TWJ11947.1"/>
    </source>
</evidence>
<proteinExistence type="predicted"/>
<dbReference type="Gene3D" id="2.30.320.10">
    <property type="entry name" value="YwqG-like"/>
    <property type="match status" value="1"/>
</dbReference>
<gene>
    <name evidence="1" type="ORF">LX16_2690</name>
</gene>